<evidence type="ECO:0000313" key="10">
    <source>
        <dbReference type="Proteomes" id="UP000596742"/>
    </source>
</evidence>
<evidence type="ECO:0000256" key="1">
    <source>
        <dbReference type="ARBA" id="ARBA00004651"/>
    </source>
</evidence>
<dbReference type="EMBL" id="UYJE01000001">
    <property type="protein sequence ID" value="VDH88695.1"/>
    <property type="molecule type" value="Genomic_DNA"/>
</dbReference>
<organism evidence="9 10">
    <name type="scientific">Mytilus galloprovincialis</name>
    <name type="common">Mediterranean mussel</name>
    <dbReference type="NCBI Taxonomy" id="29158"/>
    <lineage>
        <taxon>Eukaryota</taxon>
        <taxon>Metazoa</taxon>
        <taxon>Spiralia</taxon>
        <taxon>Lophotrochozoa</taxon>
        <taxon>Mollusca</taxon>
        <taxon>Bivalvia</taxon>
        <taxon>Autobranchia</taxon>
        <taxon>Pteriomorphia</taxon>
        <taxon>Mytilida</taxon>
        <taxon>Mytiloidea</taxon>
        <taxon>Mytilidae</taxon>
        <taxon>Mytilinae</taxon>
        <taxon>Mytilus</taxon>
    </lineage>
</organism>
<feature type="compositionally biased region" description="Polar residues" evidence="8">
    <location>
        <begin position="258"/>
        <end position="275"/>
    </location>
</feature>
<feature type="region of interest" description="Disordered" evidence="8">
    <location>
        <begin position="240"/>
        <end position="340"/>
    </location>
</feature>
<evidence type="ECO:0000313" key="9">
    <source>
        <dbReference type="EMBL" id="VDH88695.1"/>
    </source>
</evidence>
<name>A0A8B6BDA0_MYTGA</name>
<dbReference type="InterPro" id="IPR008516">
    <property type="entry name" value="Na/K-Atpase_Interacting"/>
</dbReference>
<dbReference type="GO" id="GO:0002028">
    <property type="term" value="P:regulation of sodium ion transport"/>
    <property type="evidence" value="ECO:0007669"/>
    <property type="project" value="UniProtKB-UniRule"/>
</dbReference>
<evidence type="ECO:0000256" key="3">
    <source>
        <dbReference type="ARBA" id="ARBA00022475"/>
    </source>
</evidence>
<dbReference type="GO" id="GO:0005886">
    <property type="term" value="C:plasma membrane"/>
    <property type="evidence" value="ECO:0007669"/>
    <property type="project" value="UniProtKB-SubCell"/>
</dbReference>
<evidence type="ECO:0000256" key="7">
    <source>
        <dbReference type="RuleBase" id="RU368041"/>
    </source>
</evidence>
<keyword evidence="6 7" id="KW-0472">Membrane</keyword>
<reference evidence="9" key="1">
    <citation type="submission" date="2018-11" db="EMBL/GenBank/DDBJ databases">
        <authorList>
            <person name="Alioto T."/>
            <person name="Alioto T."/>
        </authorList>
    </citation>
    <scope>NUCLEOTIDE SEQUENCE</scope>
</reference>
<feature type="compositionally biased region" description="Polar residues" evidence="8">
    <location>
        <begin position="240"/>
        <end position="249"/>
    </location>
</feature>
<keyword evidence="10" id="KW-1185">Reference proteome</keyword>
<sequence>MKYKQLSIVAMAFQGKCANTAMYTAMMVVILLQFLSTLERQVFDFLGYMWAPIIANFFQLICVIIGGFGTYQFRSKFITLYSTWSLIWLGWNVFVICLYLEVGVLSRNKDLYILNIGTKNKSWWLEHGIGCRITNTSWLDSSPTDSSRPIPPEDVVEGCLLDYYYVEVIHAGVQVLLALIGFVISCVNAYIFVEEEESYKMMKMVSLPVYRTSNANDELEFVKMYQTPSRPGYEIENQTFQTEQETNEYPTLDRPPSYETSMRNQANRNAVSNDYTYGADRQSVRSVRSVRSTRSTRSKASNKSKNTNRQSSATERREELPWVQITPSPSSYESPFRHYP</sequence>
<dbReference type="PANTHER" id="PTHR13084:SF6">
    <property type="entry name" value="SODIUM_POTASSIUM-TRANSPORTING ATPASE SUBUNIT BETA-1-INTERACTING PROTEIN"/>
    <property type="match status" value="1"/>
</dbReference>
<gene>
    <name evidence="9" type="ORF">MGAL_10B084915</name>
</gene>
<feature type="transmembrane region" description="Helical" evidence="7">
    <location>
        <begin position="21"/>
        <end position="38"/>
    </location>
</feature>
<keyword evidence="3 7" id="KW-1003">Cell membrane</keyword>
<dbReference type="Proteomes" id="UP000596742">
    <property type="component" value="Unassembled WGS sequence"/>
</dbReference>
<feature type="transmembrane region" description="Helical" evidence="7">
    <location>
        <begin position="78"/>
        <end position="102"/>
    </location>
</feature>
<comment type="subcellular location">
    <subcellularLocation>
        <location evidence="1 7">Cell membrane</location>
        <topology evidence="1 7">Multi-pass membrane protein</topology>
    </subcellularLocation>
</comment>
<evidence type="ECO:0000256" key="6">
    <source>
        <dbReference type="ARBA" id="ARBA00023136"/>
    </source>
</evidence>
<feature type="transmembrane region" description="Helical" evidence="7">
    <location>
        <begin position="171"/>
        <end position="193"/>
    </location>
</feature>
<feature type="transmembrane region" description="Helical" evidence="7">
    <location>
        <begin position="50"/>
        <end position="71"/>
    </location>
</feature>
<evidence type="ECO:0000256" key="4">
    <source>
        <dbReference type="ARBA" id="ARBA00022692"/>
    </source>
</evidence>
<comment type="caution">
    <text evidence="9">The sequence shown here is derived from an EMBL/GenBank/DDBJ whole genome shotgun (WGS) entry which is preliminary data.</text>
</comment>
<dbReference type="AlphaFoldDB" id="A0A8B6BDA0"/>
<keyword evidence="4 7" id="KW-0812">Transmembrane</keyword>
<dbReference type="PANTHER" id="PTHR13084">
    <property type="entry name" value="T-CELL LYMPHOMA BREAKPOINT-ASSOCIATED TARGET 1-RELATED"/>
    <property type="match status" value="1"/>
</dbReference>
<proteinExistence type="inferred from homology"/>
<dbReference type="Pfam" id="PF05640">
    <property type="entry name" value="NKAIN"/>
    <property type="match status" value="1"/>
</dbReference>
<evidence type="ECO:0000256" key="5">
    <source>
        <dbReference type="ARBA" id="ARBA00022989"/>
    </source>
</evidence>
<keyword evidence="5 7" id="KW-1133">Transmembrane helix</keyword>
<comment type="similarity">
    <text evidence="2 7">Belongs to the NKAIN family.</text>
</comment>
<feature type="compositionally biased region" description="Low complexity" evidence="8">
    <location>
        <begin position="284"/>
        <end position="293"/>
    </location>
</feature>
<evidence type="ECO:0000256" key="2">
    <source>
        <dbReference type="ARBA" id="ARBA00006364"/>
    </source>
</evidence>
<dbReference type="OrthoDB" id="10050321at2759"/>
<evidence type="ECO:0000256" key="8">
    <source>
        <dbReference type="SAM" id="MobiDB-lite"/>
    </source>
</evidence>
<accession>A0A8B6BDA0</accession>
<protein>
    <recommendedName>
        <fullName evidence="7">Sodium/potassium-transporting ATPase subunit beta-1-interacting protein</fullName>
        <shortName evidence="7">Na(+)/K(+)-transporting ATPase subunit beta-1-interacting protein</shortName>
    </recommendedName>
</protein>